<evidence type="ECO:0000313" key="5">
    <source>
        <dbReference type="Proteomes" id="UP000013042"/>
    </source>
</evidence>
<feature type="coiled-coil region" evidence="1">
    <location>
        <begin position="99"/>
        <end position="133"/>
    </location>
</feature>
<keyword evidence="3" id="KW-1133">Transmembrane helix</keyword>
<feature type="region of interest" description="Disordered" evidence="2">
    <location>
        <begin position="1"/>
        <end position="39"/>
    </location>
</feature>
<sequence length="462" mass="48484">MGVPEAPPAAEVDPAARGAASEGDPVAPAARTANAAEEQPARSPAAWWALLLALIAVGVAGWSIWQAREMRLQTGQLRAEVASRLSDGETIATEARGMMRQQQEVIASLQGKLGALESRVETTQGQAEALEALYQEFSRSREDGVLAEVEQAVALASQQLQIAGNVEAALIGLQEAEARLAIHDRGQLATLRRALVRDIEELRLLPVLDVSGLSLRLELMLERADTLPLAFESPLPAAAAVGAEMGPADGGGFVGWMAGVWRFAQNVAADAWSEIRTLIRVERLDQEDPVLLAPEQNTFLRENLKMRLLTARLALMARDGRSYAADLAQARQWLERFYDLRDERVQAALGELKQLEAVKVRYAPPDLSETFSALRSVQSRAGRSGADARGAAAPAQAAPAAAAAPAPASAPAEAPVATAETPASAAQGAANQPAAAEAQPAAPAEQAPAGSVTDAAAPAASQ</sequence>
<feature type="compositionally biased region" description="Low complexity" evidence="2">
    <location>
        <begin position="401"/>
        <end position="451"/>
    </location>
</feature>
<dbReference type="AlphaFoldDB" id="N6Y133"/>
<dbReference type="GO" id="GO:0008168">
    <property type="term" value="F:methyltransferase activity"/>
    <property type="evidence" value="ECO:0007669"/>
    <property type="project" value="UniProtKB-KW"/>
</dbReference>
<feature type="transmembrane region" description="Helical" evidence="3">
    <location>
        <begin position="45"/>
        <end position="65"/>
    </location>
</feature>
<evidence type="ECO:0000256" key="3">
    <source>
        <dbReference type="SAM" id="Phobius"/>
    </source>
</evidence>
<feature type="compositionally biased region" description="Low complexity" evidence="2">
    <location>
        <begin position="27"/>
        <end position="38"/>
    </location>
</feature>
<feature type="region of interest" description="Disordered" evidence="2">
    <location>
        <begin position="401"/>
        <end position="462"/>
    </location>
</feature>
<dbReference type="PANTHER" id="PTHR38043:SF1">
    <property type="entry name" value="PROTEIN HEMX"/>
    <property type="match status" value="1"/>
</dbReference>
<dbReference type="GO" id="GO:0032259">
    <property type="term" value="P:methylation"/>
    <property type="evidence" value="ECO:0007669"/>
    <property type="project" value="UniProtKB-KW"/>
</dbReference>
<keyword evidence="1" id="KW-0175">Coiled coil</keyword>
<feature type="compositionally biased region" description="Low complexity" evidence="2">
    <location>
        <begin position="1"/>
        <end position="16"/>
    </location>
</feature>
<comment type="caution">
    <text evidence="4">The sequence shown here is derived from an EMBL/GenBank/DDBJ whole genome shotgun (WGS) entry which is preliminary data.</text>
</comment>
<dbReference type="EMBL" id="AMXD01000059">
    <property type="protein sequence ID" value="ENO85245.1"/>
    <property type="molecule type" value="Genomic_DNA"/>
</dbReference>
<evidence type="ECO:0000256" key="2">
    <source>
        <dbReference type="SAM" id="MobiDB-lite"/>
    </source>
</evidence>
<keyword evidence="3" id="KW-0812">Transmembrane</keyword>
<reference evidence="4 5" key="1">
    <citation type="submission" date="2012-09" db="EMBL/GenBank/DDBJ databases">
        <title>Draft Genome Sequences of 6 Strains from Genus Thauera.</title>
        <authorList>
            <person name="Liu B."/>
            <person name="Shapleigh J.P."/>
            <person name="Frostegard A.H."/>
        </authorList>
    </citation>
    <scope>NUCLEOTIDE SEQUENCE [LARGE SCALE GENOMIC DNA]</scope>
    <source>
        <strain evidence="4 5">S2</strain>
    </source>
</reference>
<proteinExistence type="predicted"/>
<keyword evidence="4" id="KW-0489">Methyltransferase</keyword>
<dbReference type="InterPro" id="IPR007470">
    <property type="entry name" value="HemX"/>
</dbReference>
<evidence type="ECO:0000313" key="4">
    <source>
        <dbReference type="EMBL" id="ENO85245.1"/>
    </source>
</evidence>
<protein>
    <submittedName>
        <fullName evidence="4">Uroporphyrin-III C-methyltransferase</fullName>
    </submittedName>
</protein>
<dbReference type="Proteomes" id="UP000013042">
    <property type="component" value="Unassembled WGS sequence"/>
</dbReference>
<evidence type="ECO:0000256" key="1">
    <source>
        <dbReference type="SAM" id="Coils"/>
    </source>
</evidence>
<accession>N6Y133</accession>
<dbReference type="Pfam" id="PF04375">
    <property type="entry name" value="HemX"/>
    <property type="match status" value="1"/>
</dbReference>
<keyword evidence="4" id="KW-0808">Transferase</keyword>
<organism evidence="4 5">
    <name type="scientific">Thauera aminoaromatica S2</name>
    <dbReference type="NCBI Taxonomy" id="1234381"/>
    <lineage>
        <taxon>Bacteria</taxon>
        <taxon>Pseudomonadati</taxon>
        <taxon>Pseudomonadota</taxon>
        <taxon>Betaproteobacteria</taxon>
        <taxon>Rhodocyclales</taxon>
        <taxon>Zoogloeaceae</taxon>
        <taxon>Thauera</taxon>
    </lineage>
</organism>
<gene>
    <name evidence="4" type="ORF">C665_10776</name>
</gene>
<keyword evidence="3" id="KW-0472">Membrane</keyword>
<dbReference type="PANTHER" id="PTHR38043">
    <property type="entry name" value="PROTEIN HEMX"/>
    <property type="match status" value="1"/>
</dbReference>
<name>N6Y133_THASP</name>